<dbReference type="WBParaSite" id="Pan_g8586.t1">
    <property type="protein sequence ID" value="Pan_g8586.t1"/>
    <property type="gene ID" value="Pan_g8586"/>
</dbReference>
<proteinExistence type="predicted"/>
<accession>A0A7E4W8G6</accession>
<sequence length="304" mass="35235">MVWIRPEPILVGQSFWVNDCQNLYFLLQRRKGHGTRGLGSLFVATIDSVFDTRPAPFRVLYHYETDDIQVSIVIAVAIQHDEALKHWEWLNTNVVPTLASFDSEEDIRRFVVTKIEGLVSLEEQGSVPSDQLEQISNMSVLHKFHKIFELPADEKLVNYYSCIYMKGRMPHQGKIFLSVNFLCFYSFIVGNQAKIKIRWTDVLKLEKNIPWLLPQSIHVVTRNGSFDFSAFINFDEAYKLAFQLANLAMRQLIEEEGFSEDPALRNKILNEDAKKRSAKSAASFVKRDLDARQRSEAYRKISFY</sequence>
<dbReference type="InterPro" id="IPR011993">
    <property type="entry name" value="PH-like_dom_sf"/>
</dbReference>
<organism evidence="2 3">
    <name type="scientific">Panagrellus redivivus</name>
    <name type="common">Microworm</name>
    <dbReference type="NCBI Taxonomy" id="6233"/>
    <lineage>
        <taxon>Eukaryota</taxon>
        <taxon>Metazoa</taxon>
        <taxon>Ecdysozoa</taxon>
        <taxon>Nematoda</taxon>
        <taxon>Chromadorea</taxon>
        <taxon>Rhabditida</taxon>
        <taxon>Tylenchina</taxon>
        <taxon>Panagrolaimomorpha</taxon>
        <taxon>Panagrolaimoidea</taxon>
        <taxon>Panagrolaimidae</taxon>
        <taxon>Panagrellus</taxon>
    </lineage>
</organism>
<dbReference type="Proteomes" id="UP000492821">
    <property type="component" value="Unassembled WGS sequence"/>
</dbReference>
<dbReference type="Gene3D" id="2.30.29.30">
    <property type="entry name" value="Pleckstrin-homology domain (PH domain)/Phosphotyrosine-binding domain (PTB)"/>
    <property type="match status" value="1"/>
</dbReference>
<feature type="domain" description="GRAM" evidence="1">
    <location>
        <begin position="142"/>
        <end position="209"/>
    </location>
</feature>
<name>A0A7E4W8G6_PANRE</name>
<dbReference type="PANTHER" id="PTHR47666:SF1">
    <property type="entry name" value="PROTEIN VASCULAR ASSOCIATED DEATH 1, CHLOROPLASTIC"/>
    <property type="match status" value="1"/>
</dbReference>
<dbReference type="SMART" id="SM00568">
    <property type="entry name" value="GRAM"/>
    <property type="match status" value="1"/>
</dbReference>
<dbReference type="FunFam" id="2.30.29.30:FF:000013">
    <property type="entry name" value="Putative TBC1 domain family member 8B"/>
    <property type="match status" value="1"/>
</dbReference>
<dbReference type="InterPro" id="IPR004182">
    <property type="entry name" value="GRAM"/>
</dbReference>
<evidence type="ECO:0000259" key="1">
    <source>
        <dbReference type="SMART" id="SM00568"/>
    </source>
</evidence>
<keyword evidence="2" id="KW-1185">Reference proteome</keyword>
<dbReference type="Pfam" id="PF02893">
    <property type="entry name" value="GRAM"/>
    <property type="match status" value="1"/>
</dbReference>
<reference evidence="3" key="2">
    <citation type="submission" date="2020-10" db="UniProtKB">
        <authorList>
            <consortium name="WormBaseParasite"/>
        </authorList>
    </citation>
    <scope>IDENTIFICATION</scope>
</reference>
<reference evidence="2" key="1">
    <citation type="journal article" date="2013" name="Genetics">
        <title>The draft genome and transcriptome of Panagrellus redivivus are shaped by the harsh demands of a free-living lifestyle.</title>
        <authorList>
            <person name="Srinivasan J."/>
            <person name="Dillman A.R."/>
            <person name="Macchietto M.G."/>
            <person name="Heikkinen L."/>
            <person name="Lakso M."/>
            <person name="Fracchia K.M."/>
            <person name="Antoshechkin I."/>
            <person name="Mortazavi A."/>
            <person name="Wong G."/>
            <person name="Sternberg P.W."/>
        </authorList>
    </citation>
    <scope>NUCLEOTIDE SEQUENCE [LARGE SCALE GENOMIC DNA]</scope>
    <source>
        <strain evidence="2">MT8872</strain>
    </source>
</reference>
<protein>
    <submittedName>
        <fullName evidence="3">GRAM domain-containing protein</fullName>
    </submittedName>
</protein>
<dbReference type="PANTHER" id="PTHR47666">
    <property type="entry name" value="PROTEIN VASCULAR ASSOCIATED DEATH 1, CHLOROPLASTIC"/>
    <property type="match status" value="1"/>
</dbReference>
<evidence type="ECO:0000313" key="2">
    <source>
        <dbReference type="Proteomes" id="UP000492821"/>
    </source>
</evidence>
<evidence type="ECO:0000313" key="3">
    <source>
        <dbReference type="WBParaSite" id="Pan_g8586.t1"/>
    </source>
</evidence>
<dbReference type="AlphaFoldDB" id="A0A7E4W8G6"/>